<sequence length="628" mass="70431">MGAFLSLIFRFFVRRTAEPDTGRQIITPEKWDDIRHRESSAPILIFGRFESPRADFIDTACACMDVKPEPNLKSSDVSIKHTVVDEHPFRLINAPGFDNPYKSNLEVFMDIAQYLQSGEVRSGVKGIIYVHDVNDALQSRFLAENLNVLFGVLLGQSALRLLTILVVPSHSTEAEYCTSIVAKMQTPDSVFSTAQKAGARILTSRLGEADVFDVLRGCLANDLVQLQIQRERSSDLQQVIEQALGYADINSVKNALARQEEATTKLYRPELQSTQKTLATTRRSLEETRHSLEESQQKAERYQAVYHQLETQLGTEQKRVQELSRKLQETQSEYSSLRSQLQIQENIEQSEIVLGLKDLNRAIEDIGRAFSAHLADHYASAVFSKDVTEVTTLDARDITTLQVTFGHVEESASFVKSSSGEGMLVEDFFDYGIRHLLCSFLWQRIFSVFHPGINDSHDQMLTGIYRGIQQREAQAVAAKWRVNSFLSIESGPNSAQAKKDIITNHTKEFCEGIIANARAFFGQDQDIQLEPNHFAQVEKLIQMAWEWNAKLMGEVIVLGDFVQTFYGPRTVFDPNAMDEFEPRKGFKAETILGTLGLGLISAQAVGGGQPPQMTLVCKPTVATESLYS</sequence>
<evidence type="ECO:0000256" key="1">
    <source>
        <dbReference type="SAM" id="Coils"/>
    </source>
</evidence>
<dbReference type="Proteomes" id="UP000663853">
    <property type="component" value="Unassembled WGS sequence"/>
</dbReference>
<organism evidence="2 3">
    <name type="scientific">Rhizoctonia solani</name>
    <dbReference type="NCBI Taxonomy" id="456999"/>
    <lineage>
        <taxon>Eukaryota</taxon>
        <taxon>Fungi</taxon>
        <taxon>Dikarya</taxon>
        <taxon>Basidiomycota</taxon>
        <taxon>Agaricomycotina</taxon>
        <taxon>Agaricomycetes</taxon>
        <taxon>Cantharellales</taxon>
        <taxon>Ceratobasidiaceae</taxon>
        <taxon>Rhizoctonia</taxon>
    </lineage>
</organism>
<reference evidence="2" key="1">
    <citation type="submission" date="2021-01" db="EMBL/GenBank/DDBJ databases">
        <authorList>
            <person name="Kaushik A."/>
        </authorList>
    </citation>
    <scope>NUCLEOTIDE SEQUENCE</scope>
    <source>
        <strain evidence="2">AG6-10EEA</strain>
    </source>
</reference>
<comment type="caution">
    <text evidence="2">The sequence shown here is derived from an EMBL/GenBank/DDBJ whole genome shotgun (WGS) entry which is preliminary data.</text>
</comment>
<accession>A0A8H2XYJ2</accession>
<dbReference type="EMBL" id="CAJMXA010000513">
    <property type="protein sequence ID" value="CAE6433816.1"/>
    <property type="molecule type" value="Genomic_DNA"/>
</dbReference>
<protein>
    <submittedName>
        <fullName evidence="2">Uncharacterized protein</fullName>
    </submittedName>
</protein>
<gene>
    <name evidence="2" type="ORF">RDB_LOCUS27491</name>
</gene>
<dbReference type="InterPro" id="IPR027417">
    <property type="entry name" value="P-loop_NTPase"/>
</dbReference>
<evidence type="ECO:0000313" key="3">
    <source>
        <dbReference type="Proteomes" id="UP000663853"/>
    </source>
</evidence>
<evidence type="ECO:0000313" key="2">
    <source>
        <dbReference type="EMBL" id="CAE6433816.1"/>
    </source>
</evidence>
<name>A0A8H2XYJ2_9AGAM</name>
<dbReference type="Gene3D" id="3.40.50.300">
    <property type="entry name" value="P-loop containing nucleotide triphosphate hydrolases"/>
    <property type="match status" value="1"/>
</dbReference>
<dbReference type="AlphaFoldDB" id="A0A8H2XYJ2"/>
<keyword evidence="1" id="KW-0175">Coiled coil</keyword>
<feature type="coiled-coil region" evidence="1">
    <location>
        <begin position="278"/>
        <end position="347"/>
    </location>
</feature>
<proteinExistence type="predicted"/>